<evidence type="ECO:0000256" key="1">
    <source>
        <dbReference type="ARBA" id="ARBA00008175"/>
    </source>
</evidence>
<sequence>MKTTDKQISALIVAFLRQCLECNTIPDDNKDSIEFAIESIGEAFGLDSTFCEQVNDVFGGQDLRSLISLPMKDPSKSVDDESVPVHIQENELNNKDKAESLKLEGNRAMAARNFKEAIEKYSAALDLYPSNAVYLSNRAAAYSSFGKHDLALKDAQKATESAPNYAKAWSRMGLAKYALGDIEGSMKAYERGLEVEGDSPSDAMKKGFETAKKKYTETLAASLGSTNRHSESQDSASGEASTTSTMPDITNLANMFGGSSEGSPSSGNNLGGIAGLMNNPQIMQAAQRMMQNPEAMNGLLNNPQIRQMAQNLGLGGDGGLDELMNNPMLQNLANQFRNSS</sequence>
<feature type="compositionally biased region" description="Polar residues" evidence="4">
    <location>
        <begin position="223"/>
        <end position="253"/>
    </location>
</feature>
<evidence type="ECO:0000256" key="4">
    <source>
        <dbReference type="SAM" id="MobiDB-lite"/>
    </source>
</evidence>
<evidence type="ECO:0000313" key="6">
    <source>
        <dbReference type="Proteomes" id="UP000788993"/>
    </source>
</evidence>
<dbReference type="AlphaFoldDB" id="A0A1B7SD60"/>
<dbReference type="PANTHER" id="PTHR45831">
    <property type="entry name" value="LD24721P"/>
    <property type="match status" value="1"/>
</dbReference>
<dbReference type="GO" id="GO:0060090">
    <property type="term" value="F:molecular adaptor activity"/>
    <property type="evidence" value="ECO:0007669"/>
    <property type="project" value="TreeGrafter"/>
</dbReference>
<reference evidence="5" key="2">
    <citation type="submission" date="2021-01" db="EMBL/GenBank/DDBJ databases">
        <authorList>
            <person name="Schikora-Tamarit M.A."/>
        </authorList>
    </citation>
    <scope>NUCLEOTIDE SEQUENCE</scope>
    <source>
        <strain evidence="5">NCAIM Y.01608</strain>
    </source>
</reference>
<dbReference type="Pfam" id="PF16546">
    <property type="entry name" value="SGTA_dimer"/>
    <property type="match status" value="1"/>
</dbReference>
<feature type="compositionally biased region" description="Low complexity" evidence="4">
    <location>
        <begin position="257"/>
        <end position="268"/>
    </location>
</feature>
<dbReference type="OrthoDB" id="2335338at2759"/>
<accession>A0A1B7SD60</accession>
<dbReference type="InterPro" id="IPR032374">
    <property type="entry name" value="SGTA_dimer"/>
</dbReference>
<organism evidence="5 6">
    <name type="scientific">Ogataea polymorpha</name>
    <dbReference type="NCBI Taxonomy" id="460523"/>
    <lineage>
        <taxon>Eukaryota</taxon>
        <taxon>Fungi</taxon>
        <taxon>Dikarya</taxon>
        <taxon>Ascomycota</taxon>
        <taxon>Saccharomycotina</taxon>
        <taxon>Pichiomycetes</taxon>
        <taxon>Pichiales</taxon>
        <taxon>Pichiaceae</taxon>
        <taxon>Ogataea</taxon>
    </lineage>
</organism>
<dbReference type="GO" id="GO:0006620">
    <property type="term" value="P:post-translational protein targeting to endoplasmic reticulum membrane"/>
    <property type="evidence" value="ECO:0007669"/>
    <property type="project" value="TreeGrafter"/>
</dbReference>
<dbReference type="RefSeq" id="XP_018209376.1">
    <property type="nucleotide sequence ID" value="XM_018353117.1"/>
</dbReference>
<dbReference type="Gene3D" id="1.25.40.10">
    <property type="entry name" value="Tetratricopeptide repeat domain"/>
    <property type="match status" value="1"/>
</dbReference>
<reference evidence="5" key="1">
    <citation type="journal article" date="2021" name="Open Biol.">
        <title>Shared evolutionary footprints suggest mitochondrial oxidative damage underlies multiple complex I losses in fungi.</title>
        <authorList>
            <person name="Schikora-Tamarit M.A."/>
            <person name="Marcet-Houben M."/>
            <person name="Nosek J."/>
            <person name="Gabaldon T."/>
        </authorList>
    </citation>
    <scope>NUCLEOTIDE SEQUENCE</scope>
    <source>
        <strain evidence="5">NCAIM Y.01608</strain>
    </source>
</reference>
<dbReference type="SMART" id="SM00028">
    <property type="entry name" value="TPR"/>
    <property type="match status" value="3"/>
</dbReference>
<dbReference type="InterPro" id="IPR011990">
    <property type="entry name" value="TPR-like_helical_dom_sf"/>
</dbReference>
<keyword evidence="3" id="KW-0802">TPR repeat</keyword>
<dbReference type="Gene3D" id="1.10.260.100">
    <property type="match status" value="1"/>
</dbReference>
<keyword evidence="6" id="KW-1185">Reference proteome</keyword>
<dbReference type="FunFam" id="1.25.40.10:FF:000207">
    <property type="entry name" value="Small glutamine-rich tetratricopeptide repeat-containing protein"/>
    <property type="match status" value="1"/>
</dbReference>
<dbReference type="InterPro" id="IPR047150">
    <property type="entry name" value="SGT"/>
</dbReference>
<dbReference type="EMBL" id="JAEUBD010000146">
    <property type="protein sequence ID" value="KAH3677004.1"/>
    <property type="molecule type" value="Genomic_DNA"/>
</dbReference>
<keyword evidence="2" id="KW-0677">Repeat</keyword>
<protein>
    <submittedName>
        <fullName evidence="5">Uncharacterized protein</fullName>
    </submittedName>
</protein>
<evidence type="ECO:0000256" key="2">
    <source>
        <dbReference type="ARBA" id="ARBA00022737"/>
    </source>
</evidence>
<gene>
    <name evidence="5" type="ORF">OGATHE_001494</name>
</gene>
<comment type="caution">
    <text evidence="5">The sequence shown here is derived from an EMBL/GenBank/DDBJ whole genome shotgun (WGS) entry which is preliminary data.</text>
</comment>
<dbReference type="InterPro" id="IPR019734">
    <property type="entry name" value="TPR_rpt"/>
</dbReference>
<dbReference type="Pfam" id="PF13181">
    <property type="entry name" value="TPR_8"/>
    <property type="match status" value="1"/>
</dbReference>
<dbReference type="SUPFAM" id="SSF48452">
    <property type="entry name" value="TPR-like"/>
    <property type="match status" value="1"/>
</dbReference>
<name>A0A1B7SD60_9ASCO</name>
<feature type="region of interest" description="Disordered" evidence="4">
    <location>
        <begin position="222"/>
        <end position="271"/>
    </location>
</feature>
<dbReference type="GO" id="GO:0016020">
    <property type="term" value="C:membrane"/>
    <property type="evidence" value="ECO:0007669"/>
    <property type="project" value="TreeGrafter"/>
</dbReference>
<dbReference type="Gene3D" id="1.20.5.420">
    <property type="entry name" value="Immunoglobulin FC, subunit C"/>
    <property type="match status" value="1"/>
</dbReference>
<dbReference type="GO" id="GO:0072380">
    <property type="term" value="C:TRC complex"/>
    <property type="evidence" value="ECO:0007669"/>
    <property type="project" value="TreeGrafter"/>
</dbReference>
<dbReference type="PANTHER" id="PTHR45831:SF2">
    <property type="entry name" value="LD24721P"/>
    <property type="match status" value="1"/>
</dbReference>
<dbReference type="PROSITE" id="PS50005">
    <property type="entry name" value="TPR"/>
    <property type="match status" value="2"/>
</dbReference>
<proteinExistence type="inferred from homology"/>
<evidence type="ECO:0000313" key="5">
    <source>
        <dbReference type="EMBL" id="KAH3677004.1"/>
    </source>
</evidence>
<comment type="similarity">
    <text evidence="1">Belongs to the SGT family.</text>
</comment>
<evidence type="ECO:0000256" key="3">
    <source>
        <dbReference type="ARBA" id="ARBA00022803"/>
    </source>
</evidence>
<dbReference type="Proteomes" id="UP000788993">
    <property type="component" value="Unassembled WGS sequence"/>
</dbReference>